<dbReference type="SUPFAM" id="SSF53474">
    <property type="entry name" value="alpha/beta-Hydrolases"/>
    <property type="match status" value="1"/>
</dbReference>
<feature type="compositionally biased region" description="Low complexity" evidence="1">
    <location>
        <begin position="1406"/>
        <end position="1448"/>
    </location>
</feature>
<organism evidence="3 4">
    <name type="scientific">Planktothricoides raciborskii FACHB-1370</name>
    <dbReference type="NCBI Taxonomy" id="2949576"/>
    <lineage>
        <taxon>Bacteria</taxon>
        <taxon>Bacillati</taxon>
        <taxon>Cyanobacteriota</taxon>
        <taxon>Cyanophyceae</taxon>
        <taxon>Oscillatoriophycideae</taxon>
        <taxon>Oscillatoriales</taxon>
        <taxon>Oscillatoriaceae</taxon>
        <taxon>Planktothricoides</taxon>
    </lineage>
</organism>
<evidence type="ECO:0000256" key="1">
    <source>
        <dbReference type="SAM" id="MobiDB-lite"/>
    </source>
</evidence>
<accession>A0ABR8ELS1</accession>
<evidence type="ECO:0000259" key="2">
    <source>
        <dbReference type="Pfam" id="PF25778"/>
    </source>
</evidence>
<dbReference type="Gene3D" id="3.40.50.1820">
    <property type="entry name" value="alpha/beta hydrolase"/>
    <property type="match status" value="1"/>
</dbReference>
<dbReference type="PANTHER" id="PTHR35580">
    <property type="entry name" value="CELL SURFACE GLYCOPROTEIN (S-LAYER PROTEIN)-LIKE PROTEIN"/>
    <property type="match status" value="1"/>
</dbReference>
<dbReference type="InterPro" id="IPR029058">
    <property type="entry name" value="AB_hydrolase_fold"/>
</dbReference>
<reference evidence="3 4" key="1">
    <citation type="journal article" date="2020" name="ISME J.">
        <title>Comparative genomics reveals insights into cyanobacterial evolution and habitat adaptation.</title>
        <authorList>
            <person name="Chen M.Y."/>
            <person name="Teng W.K."/>
            <person name="Zhao L."/>
            <person name="Hu C.X."/>
            <person name="Zhou Y.K."/>
            <person name="Han B.P."/>
            <person name="Song L.R."/>
            <person name="Shu W.S."/>
        </authorList>
    </citation>
    <scope>NUCLEOTIDE SEQUENCE [LARGE SCALE GENOMIC DNA]</scope>
    <source>
        <strain evidence="3 4">FACHB-1370</strain>
    </source>
</reference>
<dbReference type="InterPro" id="IPR011042">
    <property type="entry name" value="6-blade_b-propeller_TolB-like"/>
</dbReference>
<dbReference type="SUPFAM" id="SSF63829">
    <property type="entry name" value="Calcium-dependent phosphotriesterase"/>
    <property type="match status" value="2"/>
</dbReference>
<feature type="compositionally biased region" description="Polar residues" evidence="1">
    <location>
        <begin position="1449"/>
        <end position="1475"/>
    </location>
</feature>
<protein>
    <submittedName>
        <fullName evidence="3">SBBP repeat-containing protein</fullName>
    </submittedName>
</protein>
<dbReference type="Gene3D" id="2.120.10.30">
    <property type="entry name" value="TolB, C-terminal domain"/>
    <property type="match status" value="1"/>
</dbReference>
<keyword evidence="4" id="KW-1185">Reference proteome</keyword>
<dbReference type="InterPro" id="IPR010620">
    <property type="entry name" value="SBBP_repeat"/>
</dbReference>
<dbReference type="EMBL" id="JACJSK010000073">
    <property type="protein sequence ID" value="MBD2547475.1"/>
    <property type="molecule type" value="Genomic_DNA"/>
</dbReference>
<feature type="region of interest" description="Disordered" evidence="1">
    <location>
        <begin position="1167"/>
        <end position="1235"/>
    </location>
</feature>
<name>A0ABR8ELS1_9CYAN</name>
<evidence type="ECO:0000313" key="4">
    <source>
        <dbReference type="Proteomes" id="UP000641954"/>
    </source>
</evidence>
<evidence type="ECO:0000313" key="3">
    <source>
        <dbReference type="EMBL" id="MBD2547475.1"/>
    </source>
</evidence>
<dbReference type="InterPro" id="IPR052918">
    <property type="entry name" value="Motility_Chemotaxis_Reg"/>
</dbReference>
<dbReference type="Proteomes" id="UP000641954">
    <property type="component" value="Unassembled WGS sequence"/>
</dbReference>
<dbReference type="InterPro" id="IPR057708">
    <property type="entry name" value="DUF7948"/>
</dbReference>
<dbReference type="Pfam" id="PF25778">
    <property type="entry name" value="DUF7948"/>
    <property type="match status" value="1"/>
</dbReference>
<dbReference type="PANTHER" id="PTHR35580:SF1">
    <property type="entry name" value="PHYTASE-LIKE DOMAIN-CONTAINING PROTEIN"/>
    <property type="match status" value="1"/>
</dbReference>
<feature type="compositionally biased region" description="Basic and acidic residues" evidence="1">
    <location>
        <begin position="1187"/>
        <end position="1200"/>
    </location>
</feature>
<dbReference type="Pfam" id="PF02450">
    <property type="entry name" value="LCAT"/>
    <property type="match status" value="1"/>
</dbReference>
<feature type="region of interest" description="Disordered" evidence="1">
    <location>
        <begin position="1405"/>
        <end position="1493"/>
    </location>
</feature>
<dbReference type="RefSeq" id="WP_190880619.1">
    <property type="nucleotide sequence ID" value="NZ_JACJSK010000073.1"/>
</dbReference>
<dbReference type="Pfam" id="PF06739">
    <property type="entry name" value="SBBP"/>
    <property type="match status" value="5"/>
</dbReference>
<feature type="domain" description="DUF7948" evidence="2">
    <location>
        <begin position="133"/>
        <end position="342"/>
    </location>
</feature>
<sequence length="1712" mass="184296">MQDFLGFQQEQLPATSAFDVSEQQPNLGVVPGAGFDSDYYLTQYPDVAEAVSQGTFEDAWEHWLLYGQYENRAIAPMPLNTSEDVRQPGQDYLTGMITDDIPVSQDTLTTLPADGGTTQVNLIESYGKIPLSFEANQGQTDAQVNFLSRGNGYGVFLTPTEAVLSLRNPDTPATDNSGDNQTASGTVLRMELVGANAASQATGLEELATKSNYLKGNDSSQDLMDIPNYAQVKYENVYSGIDVIYYGNQRQLEYDFVVAPGADPNNIALNFQGADKVEIDAQGDLVLPTAGGEVRFYKPVIYQEVNGERQEVSGSYVIKNNQQVGFQVGSYDVSKTLIIDPVLSYSTYLGGNLGPGEPPGIVVDAQGNAYVTGTTTSPNFPKATFNNNIGGNDSAGLGDIFVAKINPQGSQLVYLTYIGGNSVEKSSDIAIDKDGNSYIVGVTQSEDFPASIPDDVFGGAPLSKVFIVKLNSTGGRVYSTIPYHTADYFPEDPDLPDDSILETLVVTDYASDPYNIAVDDAGNAYVAGYGTTLAFPTVNAFQDASDIPFSNQFDAAAFVFKLNPAGTDLIYSTLLGGNKSRSEAKGITVDKAGNAYVTGTTTSLSFPTLNAVQPTFGGGTSDAFVTKFNPTGGLVYSTYLGGSGDEQIIFDTRAGGIAVDKNGNAYVTGATNSTDFPKPKPEQTTLPNGQPDTSKEPLPPPQSFQPTYGGGSSDAFVAKLSADGSKLLYSTYLGSSDTDLGSNIAVNAKGNAYVTGMTAFPNALTDFPIENPLEETQNKDPNTSILNAFVTKLSPNGSSAVYSTLLGSNLNVVNGPDIAIDAAGNAYVTGQTDLPSLDLNSLDFTNFVAKISEERKPVLVVPGILGSFIANRNVKEWNRNRGLDPAQLAIDPILGSYDSIIKTLEDAGYKRDEDLFAASYDWRLAPFPEDGTADGKISGISAASIADDQYEYGVDYLGHWLRQAAEQWEKKYGKPLDSVNVIAHSTGGLVTRAYIQSNAYGGVFPVASTPNETKISSLPTIDKFIMLGVPNKGAPKAWNPINDDWNSDAIFGQVVSKFVNAPYQKLIKENEETRVAAINGPEPISLETLADAGEPNSPEHKQEFIEQYVPTIRALSPDYDFITNGTVPESKKNTFLLDLNGGTGIQSVIDNTDVTVAYGTNIGTITSVTSRDEPDKLSIDSSGGEPTPREEGEPAPREEDLPTVQSFTDILSKVPEGTWYDENKTNSGSNTGDGTVPIVSSFEPFNSDRVQHRAFNNVEHNDLPKNEGVQNFVLETLGAQLPEGKKPAQISKIPPGLSTALATMFSTHFSLDPVEGFLVDGKGQRLGYSEATGPLNEIPNSEWFGDTEGFGWVFDSVEAPVKIELTGLGEDHYVQASVQLENQVGSVESSGFLAQGEQRTLPIELTNAPSTNPTPTAGTENNGTVTTDSPTNPTPTTGTENNGTVTTDSPANPTPATGTENNETVTTDSPANPTPATGIETVDTTTTSYAPDDPIFDTDNLIKIVSDQEEPIYLLFDENYYLQQNPDVGAAVSEGIFKTGLRHFLQWGQIDANRPFRLLRFNFDEDTYLTQNPDVAAGASEGKIEPGIEHFLENGLTENRISNIQFTPSVQSLAFDEAYYLNKYPDVAESIADGDYVNGVEHFIKKGEKEQRDFRITTGNQSGKTLFFDENYYLANNPDVAEAVSQRKYRSGWQHFLKYGRFEGRKASTLID</sequence>
<proteinExistence type="predicted"/>
<feature type="compositionally biased region" description="Polar residues" evidence="1">
    <location>
        <begin position="682"/>
        <end position="692"/>
    </location>
</feature>
<dbReference type="InterPro" id="IPR003386">
    <property type="entry name" value="LACT/PDAT_acylTrfase"/>
</dbReference>
<gene>
    <name evidence="3" type="ORF">H6G72_27340</name>
</gene>
<comment type="caution">
    <text evidence="3">The sequence shown here is derived from an EMBL/GenBank/DDBJ whole genome shotgun (WGS) entry which is preliminary data.</text>
</comment>
<feature type="region of interest" description="Disordered" evidence="1">
    <location>
        <begin position="670"/>
        <end position="710"/>
    </location>
</feature>